<dbReference type="EMBL" id="VYXP01000003">
    <property type="protein sequence ID" value="KAA9132638.1"/>
    <property type="molecule type" value="Genomic_DNA"/>
</dbReference>
<dbReference type="InterPro" id="IPR017853">
    <property type="entry name" value="GH"/>
</dbReference>
<dbReference type="InterPro" id="IPR044846">
    <property type="entry name" value="GH10"/>
</dbReference>
<dbReference type="PANTHER" id="PTHR31490:SF90">
    <property type="entry name" value="ENDO-1,4-BETA-XYLANASE A"/>
    <property type="match status" value="1"/>
</dbReference>
<gene>
    <name evidence="8" type="ORF">F3N42_05315</name>
</gene>
<keyword evidence="3 5" id="KW-0326">Glycosidase</keyword>
<dbReference type="SUPFAM" id="SSF51445">
    <property type="entry name" value="(Trans)glycosidases"/>
    <property type="match status" value="1"/>
</dbReference>
<comment type="similarity">
    <text evidence="5">Belongs to the glycosyl hydrolase 10 (cellulase F) family.</text>
</comment>
<evidence type="ECO:0000256" key="2">
    <source>
        <dbReference type="ARBA" id="ARBA00023277"/>
    </source>
</evidence>
<feature type="domain" description="GH10" evidence="7">
    <location>
        <begin position="23"/>
        <end position="372"/>
    </location>
</feature>
<evidence type="ECO:0000313" key="9">
    <source>
        <dbReference type="Proteomes" id="UP000325372"/>
    </source>
</evidence>
<evidence type="ECO:0000256" key="6">
    <source>
        <dbReference type="SAM" id="SignalP"/>
    </source>
</evidence>
<feature type="chain" id="PRO_5024307806" description="Beta-xylanase" evidence="6">
    <location>
        <begin position="18"/>
        <end position="380"/>
    </location>
</feature>
<keyword evidence="2 5" id="KW-0119">Carbohydrate metabolism</keyword>
<reference evidence="8 9" key="1">
    <citation type="submission" date="2019-09" db="EMBL/GenBank/DDBJ databases">
        <title>Wenzhouxiangella sp. Genome sequencing and assembly.</title>
        <authorList>
            <person name="Zhang R."/>
        </authorList>
    </citation>
    <scope>NUCLEOTIDE SEQUENCE [LARGE SCALE GENOMIC DNA]</scope>
    <source>
        <strain evidence="8 9">W260</strain>
    </source>
</reference>
<dbReference type="GO" id="GO:0031176">
    <property type="term" value="F:endo-1,4-beta-xylanase activity"/>
    <property type="evidence" value="ECO:0007669"/>
    <property type="project" value="UniProtKB-EC"/>
</dbReference>
<comment type="caution">
    <text evidence="8">The sequence shown here is derived from an EMBL/GenBank/DDBJ whole genome shotgun (WGS) entry which is preliminary data.</text>
</comment>
<dbReference type="Proteomes" id="UP000325372">
    <property type="component" value="Unassembled WGS sequence"/>
</dbReference>
<evidence type="ECO:0000256" key="3">
    <source>
        <dbReference type="ARBA" id="ARBA00023295"/>
    </source>
</evidence>
<dbReference type="Gene3D" id="3.20.20.80">
    <property type="entry name" value="Glycosidases"/>
    <property type="match status" value="1"/>
</dbReference>
<evidence type="ECO:0000313" key="8">
    <source>
        <dbReference type="EMBL" id="KAA9132638.1"/>
    </source>
</evidence>
<name>A0A5N0TD77_9GAMM</name>
<evidence type="ECO:0000256" key="4">
    <source>
        <dbReference type="ARBA" id="ARBA00023326"/>
    </source>
</evidence>
<proteinExistence type="inferred from homology"/>
<keyword evidence="8" id="KW-0858">Xylan degradation</keyword>
<dbReference type="PROSITE" id="PS51760">
    <property type="entry name" value="GH10_2"/>
    <property type="match status" value="1"/>
</dbReference>
<dbReference type="GO" id="GO:0045493">
    <property type="term" value="P:xylan catabolic process"/>
    <property type="evidence" value="ECO:0007669"/>
    <property type="project" value="UniProtKB-KW"/>
</dbReference>
<evidence type="ECO:0000256" key="1">
    <source>
        <dbReference type="ARBA" id="ARBA00022801"/>
    </source>
</evidence>
<organism evidence="8 9">
    <name type="scientific">Marinihelvus fidelis</name>
    <dbReference type="NCBI Taxonomy" id="2613842"/>
    <lineage>
        <taxon>Bacteria</taxon>
        <taxon>Pseudomonadati</taxon>
        <taxon>Pseudomonadota</taxon>
        <taxon>Gammaproteobacteria</taxon>
        <taxon>Chromatiales</taxon>
        <taxon>Wenzhouxiangellaceae</taxon>
        <taxon>Marinihelvus</taxon>
    </lineage>
</organism>
<evidence type="ECO:0000256" key="5">
    <source>
        <dbReference type="RuleBase" id="RU361174"/>
    </source>
</evidence>
<dbReference type="PANTHER" id="PTHR31490">
    <property type="entry name" value="GLYCOSYL HYDROLASE"/>
    <property type="match status" value="1"/>
</dbReference>
<dbReference type="AlphaFoldDB" id="A0A5N0TD77"/>
<dbReference type="RefSeq" id="WP_150863347.1">
    <property type="nucleotide sequence ID" value="NZ_VYXP01000003.1"/>
</dbReference>
<keyword evidence="6" id="KW-0732">Signal</keyword>
<accession>A0A5N0TD77</accession>
<sequence>MNALKTLTLTFSLAALAAPVRASDEPPALKDVFKDDFHIGVALGEHQILGKEPGTLGLVARQFNAVTAENVMKWAELQPVEGEYDWAAADAMVDFAADNDMYVTGHTLLWHQQTPEWVFQDADGNPASRELLLQRLENHIQAVVGRYKDRVRSWDVVNEAVNDDGSMRDTPWYRILGEDYVTQAFRLAAEADPTATLLYNDYSLFVPAKRDGVVRLMKQVQAAGVKVDGVGLQGHYGLDHPEDMQDLADSIEAFAALGLDSSITELDIAVLPFPSQDHWGADLDVNMELNQQYNPYTQNLPDDIAAAQAERFRLVFEVLLAHADTVERVTFWGVHDGHSWKNGWPMAGRTDYPLLFDRQLQPKPAFWSVVGLKGVSPPSP</sequence>
<comment type="catalytic activity">
    <reaction evidence="5">
        <text>Endohydrolysis of (1-&gt;4)-beta-D-xylosidic linkages in xylans.</text>
        <dbReference type="EC" id="3.2.1.8"/>
    </reaction>
</comment>
<keyword evidence="1 5" id="KW-0378">Hydrolase</keyword>
<keyword evidence="4 5" id="KW-0624">Polysaccharide degradation</keyword>
<dbReference type="SMART" id="SM00633">
    <property type="entry name" value="Glyco_10"/>
    <property type="match status" value="1"/>
</dbReference>
<protein>
    <recommendedName>
        <fullName evidence="5">Beta-xylanase</fullName>
        <ecNumber evidence="5">3.2.1.8</ecNumber>
    </recommendedName>
</protein>
<dbReference type="Pfam" id="PF00331">
    <property type="entry name" value="Glyco_hydro_10"/>
    <property type="match status" value="1"/>
</dbReference>
<dbReference type="EC" id="3.2.1.8" evidence="5"/>
<keyword evidence="9" id="KW-1185">Reference proteome</keyword>
<dbReference type="InterPro" id="IPR001000">
    <property type="entry name" value="GH10_dom"/>
</dbReference>
<dbReference type="PRINTS" id="PR00134">
    <property type="entry name" value="GLHYDRLASE10"/>
</dbReference>
<feature type="signal peptide" evidence="6">
    <location>
        <begin position="1"/>
        <end position="17"/>
    </location>
</feature>
<evidence type="ECO:0000259" key="7">
    <source>
        <dbReference type="PROSITE" id="PS51760"/>
    </source>
</evidence>